<evidence type="ECO:0000256" key="10">
    <source>
        <dbReference type="ARBA" id="ARBA00022801"/>
    </source>
</evidence>
<evidence type="ECO:0000256" key="9">
    <source>
        <dbReference type="ARBA" id="ARBA00022692"/>
    </source>
</evidence>
<evidence type="ECO:0000256" key="1">
    <source>
        <dbReference type="ARBA" id="ARBA00001007"/>
    </source>
</evidence>
<dbReference type="EMBL" id="BLKS01000001">
    <property type="protein sequence ID" value="GFG49830.1"/>
    <property type="molecule type" value="Genomic_DNA"/>
</dbReference>
<keyword evidence="8" id="KW-0444">Lipid biosynthesis</keyword>
<sequence length="259" mass="27304">MAASTDIRHRRLAAALAVVLALVAAAPPAAADPNALWSIVAGQCVPDQRQHADPAPCALVTGTYAVLKDIVGATQYLLIPTARITGIEDPQILTPDAPNYFADAWRARTFVEERAGRELPRDWLSLAVNSAATRTQNQLHIHIDCVRADVHDALAAHADDIGPTWTPFPVLLAGQPYRAMAVPGAELTVNPFRLLADGLTPGQDMGQQTLVVVGGTAADGAERFILLDGHFDGARPGSGSGEDLQDHAACPPRPESAGK</sequence>
<dbReference type="InterPro" id="IPR036265">
    <property type="entry name" value="HIT-like_sf"/>
</dbReference>
<dbReference type="NCBIfam" id="NF003986">
    <property type="entry name" value="PRK05471.1-5"/>
    <property type="match status" value="1"/>
</dbReference>
<evidence type="ECO:0000256" key="8">
    <source>
        <dbReference type="ARBA" id="ARBA00022516"/>
    </source>
</evidence>
<evidence type="ECO:0000256" key="11">
    <source>
        <dbReference type="ARBA" id="ARBA00022989"/>
    </source>
</evidence>
<evidence type="ECO:0000256" key="4">
    <source>
        <dbReference type="ARBA" id="ARBA00005189"/>
    </source>
</evidence>
<dbReference type="EC" id="3.6.1.26" evidence="6"/>
<dbReference type="AlphaFoldDB" id="A0A7I9VX37"/>
<evidence type="ECO:0000256" key="5">
    <source>
        <dbReference type="ARBA" id="ARBA00006435"/>
    </source>
</evidence>
<dbReference type="UniPathway" id="UPA00609">
    <property type="reaction ID" value="UER00664"/>
</dbReference>
<reference evidence="20 21" key="1">
    <citation type="journal article" date="2019" name="Emerg. Microbes Infect.">
        <title>Comprehensive subspecies identification of 175 nontuberculous mycobacteria species based on 7547 genomic profiles.</title>
        <authorList>
            <person name="Matsumoto Y."/>
            <person name="Kinjo T."/>
            <person name="Motooka D."/>
            <person name="Nabeya D."/>
            <person name="Jung N."/>
            <person name="Uechi K."/>
            <person name="Horii T."/>
            <person name="Iida T."/>
            <person name="Fujita J."/>
            <person name="Nakamura S."/>
        </authorList>
    </citation>
    <scope>NUCLEOTIDE SEQUENCE [LARGE SCALE GENOMIC DNA]</scope>
    <source>
        <strain evidence="20 21">JCM 6377</strain>
    </source>
</reference>
<accession>A0A7I9VX37</accession>
<evidence type="ECO:0000256" key="7">
    <source>
        <dbReference type="ARBA" id="ARBA00022475"/>
    </source>
</evidence>
<protein>
    <recommendedName>
        <fullName evidence="6">CDP-diacylglycerol diphosphatase</fullName>
        <ecNumber evidence="6">3.6.1.26</ecNumber>
    </recommendedName>
    <alternativeName>
        <fullName evidence="16">CDP-diacylglycerol phosphatidylhydrolase</fullName>
    </alternativeName>
    <alternativeName>
        <fullName evidence="17">CDP-diglyceride hydrolase</fullName>
    </alternativeName>
</protein>
<dbReference type="Pfam" id="PF02611">
    <property type="entry name" value="CDH"/>
    <property type="match status" value="1"/>
</dbReference>
<dbReference type="GO" id="GO:0008654">
    <property type="term" value="P:phospholipid biosynthetic process"/>
    <property type="evidence" value="ECO:0007669"/>
    <property type="project" value="UniProtKB-KW"/>
</dbReference>
<keyword evidence="14" id="KW-0594">Phospholipid biosynthesis</keyword>
<organism evidence="20 21">
    <name type="scientific">Mycolicibacterium agri</name>
    <name type="common">Mycobacterium agri</name>
    <dbReference type="NCBI Taxonomy" id="36811"/>
    <lineage>
        <taxon>Bacteria</taxon>
        <taxon>Bacillati</taxon>
        <taxon>Actinomycetota</taxon>
        <taxon>Actinomycetes</taxon>
        <taxon>Mycobacteriales</taxon>
        <taxon>Mycobacteriaceae</taxon>
        <taxon>Mycolicibacterium</taxon>
    </lineage>
</organism>
<evidence type="ECO:0000256" key="17">
    <source>
        <dbReference type="ARBA" id="ARBA00032892"/>
    </source>
</evidence>
<evidence type="ECO:0000256" key="16">
    <source>
        <dbReference type="ARBA" id="ARBA00032888"/>
    </source>
</evidence>
<dbReference type="Gene3D" id="3.30.428.30">
    <property type="entry name" value="HIT family - CDH-like"/>
    <property type="match status" value="1"/>
</dbReference>
<keyword evidence="9" id="KW-0812">Transmembrane</keyword>
<evidence type="ECO:0000256" key="13">
    <source>
        <dbReference type="ARBA" id="ARBA00023136"/>
    </source>
</evidence>
<comment type="pathway">
    <text evidence="3">Phospholipid metabolism; CDP-diacylglycerol degradation; phosphatidate from CDP-diacylglycerol: step 1/1.</text>
</comment>
<evidence type="ECO:0000256" key="6">
    <source>
        <dbReference type="ARBA" id="ARBA00012375"/>
    </source>
</evidence>
<dbReference type="RefSeq" id="WP_234816086.1">
    <property type="nucleotide sequence ID" value="NZ_BLKS01000001.1"/>
</dbReference>
<comment type="subcellular location">
    <subcellularLocation>
        <location evidence="2">Cell membrane</location>
        <topology evidence="2">Single-pass membrane protein</topology>
    </subcellularLocation>
</comment>
<proteinExistence type="inferred from homology"/>
<evidence type="ECO:0000256" key="2">
    <source>
        <dbReference type="ARBA" id="ARBA00004162"/>
    </source>
</evidence>
<evidence type="ECO:0000313" key="20">
    <source>
        <dbReference type="EMBL" id="GFG49830.1"/>
    </source>
</evidence>
<dbReference type="GO" id="GO:0008715">
    <property type="term" value="F:CDP-diacylglycerol diphosphatase activity"/>
    <property type="evidence" value="ECO:0007669"/>
    <property type="project" value="UniProtKB-EC"/>
</dbReference>
<keyword evidence="7" id="KW-1003">Cell membrane</keyword>
<evidence type="ECO:0000256" key="19">
    <source>
        <dbReference type="SAM" id="SignalP"/>
    </source>
</evidence>
<keyword evidence="19" id="KW-0732">Signal</keyword>
<dbReference type="Proteomes" id="UP000465302">
    <property type="component" value="Unassembled WGS sequence"/>
</dbReference>
<feature type="chain" id="PRO_5029813495" description="CDP-diacylglycerol diphosphatase" evidence="19">
    <location>
        <begin position="32"/>
        <end position="259"/>
    </location>
</feature>
<keyword evidence="15" id="KW-1208">Phospholipid metabolism</keyword>
<comment type="pathway">
    <text evidence="4">Lipid metabolism.</text>
</comment>
<name>A0A7I9VX37_MYCAG</name>
<evidence type="ECO:0000256" key="18">
    <source>
        <dbReference type="SAM" id="MobiDB-lite"/>
    </source>
</evidence>
<feature type="signal peptide" evidence="19">
    <location>
        <begin position="1"/>
        <end position="31"/>
    </location>
</feature>
<evidence type="ECO:0000256" key="12">
    <source>
        <dbReference type="ARBA" id="ARBA00023098"/>
    </source>
</evidence>
<keyword evidence="12" id="KW-0443">Lipid metabolism</keyword>
<feature type="region of interest" description="Disordered" evidence="18">
    <location>
        <begin position="235"/>
        <end position="259"/>
    </location>
</feature>
<comment type="catalytic activity">
    <reaction evidence="1">
        <text>a CDP-1,2-diacyl-sn-glycerol + H2O = a 1,2-diacyl-sn-glycero-3-phosphate + CMP + 2 H(+)</text>
        <dbReference type="Rhea" id="RHEA:15221"/>
        <dbReference type="ChEBI" id="CHEBI:15377"/>
        <dbReference type="ChEBI" id="CHEBI:15378"/>
        <dbReference type="ChEBI" id="CHEBI:58332"/>
        <dbReference type="ChEBI" id="CHEBI:58608"/>
        <dbReference type="ChEBI" id="CHEBI:60377"/>
        <dbReference type="EC" id="3.6.1.26"/>
    </reaction>
</comment>
<evidence type="ECO:0000256" key="3">
    <source>
        <dbReference type="ARBA" id="ARBA00004927"/>
    </source>
</evidence>
<dbReference type="SUPFAM" id="SSF54197">
    <property type="entry name" value="HIT-like"/>
    <property type="match status" value="1"/>
</dbReference>
<dbReference type="GO" id="GO:0046342">
    <property type="term" value="P:CDP-diacylglycerol catabolic process"/>
    <property type="evidence" value="ECO:0007669"/>
    <property type="project" value="UniProtKB-UniPathway"/>
</dbReference>
<comment type="similarity">
    <text evidence="5">Belongs to the Cdh family.</text>
</comment>
<evidence type="ECO:0000313" key="21">
    <source>
        <dbReference type="Proteomes" id="UP000465302"/>
    </source>
</evidence>
<dbReference type="InterPro" id="IPR003763">
    <property type="entry name" value="CDP-diacylglyc_Pase"/>
</dbReference>
<evidence type="ECO:0000256" key="14">
    <source>
        <dbReference type="ARBA" id="ARBA00023209"/>
    </source>
</evidence>
<keyword evidence="13" id="KW-0472">Membrane</keyword>
<keyword evidence="10" id="KW-0378">Hydrolase</keyword>
<dbReference type="GO" id="GO:0005886">
    <property type="term" value="C:plasma membrane"/>
    <property type="evidence" value="ECO:0007669"/>
    <property type="project" value="UniProtKB-SubCell"/>
</dbReference>
<gene>
    <name evidence="20" type="primary">cdh</name>
    <name evidence="20" type="ORF">MAGR_12710</name>
</gene>
<dbReference type="PIRSF" id="PIRSF001273">
    <property type="entry name" value="CDH"/>
    <property type="match status" value="1"/>
</dbReference>
<evidence type="ECO:0000256" key="15">
    <source>
        <dbReference type="ARBA" id="ARBA00023264"/>
    </source>
</evidence>
<comment type="caution">
    <text evidence="20">The sequence shown here is derived from an EMBL/GenBank/DDBJ whole genome shotgun (WGS) entry which is preliminary data.</text>
</comment>
<keyword evidence="11" id="KW-1133">Transmembrane helix</keyword>